<comment type="similarity">
    <text evidence="2">Belongs to the DoxX family.</text>
</comment>
<evidence type="ECO:0000256" key="7">
    <source>
        <dbReference type="SAM" id="Phobius"/>
    </source>
</evidence>
<evidence type="ECO:0000256" key="3">
    <source>
        <dbReference type="ARBA" id="ARBA00022475"/>
    </source>
</evidence>
<evidence type="ECO:0000256" key="1">
    <source>
        <dbReference type="ARBA" id="ARBA00004651"/>
    </source>
</evidence>
<dbReference type="InterPro" id="IPR032808">
    <property type="entry name" value="DoxX"/>
</dbReference>
<evidence type="ECO:0000256" key="6">
    <source>
        <dbReference type="ARBA" id="ARBA00023136"/>
    </source>
</evidence>
<proteinExistence type="inferred from homology"/>
<organism evidence="8 9">
    <name type="scientific">Corynebacterium freneyi DNF00450</name>
    <dbReference type="NCBI Taxonomy" id="1287475"/>
    <lineage>
        <taxon>Bacteria</taxon>
        <taxon>Bacillati</taxon>
        <taxon>Actinomycetota</taxon>
        <taxon>Actinomycetes</taxon>
        <taxon>Mycobacteriales</taxon>
        <taxon>Corynebacteriaceae</taxon>
        <taxon>Corynebacterium</taxon>
    </lineage>
</organism>
<name>A0A095YAR7_9CORY</name>
<dbReference type="PANTHER" id="PTHR33452:SF1">
    <property type="entry name" value="INNER MEMBRANE PROTEIN YPHA-RELATED"/>
    <property type="match status" value="1"/>
</dbReference>
<keyword evidence="5 7" id="KW-1133">Transmembrane helix</keyword>
<dbReference type="InterPro" id="IPR051907">
    <property type="entry name" value="DoxX-like_oxidoreductase"/>
</dbReference>
<gene>
    <name evidence="8" type="ORF">HMPREF1650_00270</name>
</gene>
<feature type="transmembrane region" description="Helical" evidence="7">
    <location>
        <begin position="12"/>
        <end position="32"/>
    </location>
</feature>
<evidence type="ECO:0000313" key="8">
    <source>
        <dbReference type="EMBL" id="KGF19186.1"/>
    </source>
</evidence>
<keyword evidence="4 7" id="KW-0812">Transmembrane</keyword>
<dbReference type="eggNOG" id="COG2259">
    <property type="taxonomic scope" value="Bacteria"/>
</dbReference>
<reference evidence="8 9" key="1">
    <citation type="submission" date="2014-07" db="EMBL/GenBank/DDBJ databases">
        <authorList>
            <person name="McCorrison J."/>
            <person name="Sanka R."/>
            <person name="Torralba M."/>
            <person name="Gillis M."/>
            <person name="Haft D.H."/>
            <person name="Methe B."/>
            <person name="Sutton G."/>
            <person name="Nelson K.E."/>
        </authorList>
    </citation>
    <scope>NUCLEOTIDE SEQUENCE [LARGE SCALE GENOMIC DNA]</scope>
    <source>
        <strain evidence="8 9">DNF00450</strain>
    </source>
</reference>
<feature type="transmembrane region" description="Helical" evidence="7">
    <location>
        <begin position="107"/>
        <end position="128"/>
    </location>
</feature>
<dbReference type="AlphaFoldDB" id="A0A095YAR7"/>
<comment type="subcellular location">
    <subcellularLocation>
        <location evidence="1">Cell membrane</location>
        <topology evidence="1">Multi-pass membrane protein</topology>
    </subcellularLocation>
</comment>
<feature type="transmembrane region" description="Helical" evidence="7">
    <location>
        <begin position="77"/>
        <end position="95"/>
    </location>
</feature>
<evidence type="ECO:0000256" key="2">
    <source>
        <dbReference type="ARBA" id="ARBA00006679"/>
    </source>
</evidence>
<dbReference type="EMBL" id="JRNE01000004">
    <property type="protein sequence ID" value="KGF19186.1"/>
    <property type="molecule type" value="Genomic_DNA"/>
</dbReference>
<evidence type="ECO:0000256" key="4">
    <source>
        <dbReference type="ARBA" id="ARBA00022692"/>
    </source>
</evidence>
<keyword evidence="6 7" id="KW-0472">Membrane</keyword>
<accession>A0A095YAR7</accession>
<keyword evidence="3" id="KW-1003">Cell membrane</keyword>
<dbReference type="Proteomes" id="UP000029548">
    <property type="component" value="Unassembled WGS sequence"/>
</dbReference>
<dbReference type="GO" id="GO:0005886">
    <property type="term" value="C:plasma membrane"/>
    <property type="evidence" value="ECO:0007669"/>
    <property type="project" value="UniProtKB-SubCell"/>
</dbReference>
<evidence type="ECO:0000313" key="9">
    <source>
        <dbReference type="Proteomes" id="UP000029548"/>
    </source>
</evidence>
<sequence length="134" mass="14111">MDRPAVRDGALLVLRLILGVIFVSHGWDKIFITGVDKTTGYFVAAGIPQAEITVWLVAIVELVGGALLILGLLAPAVAMVLVVTMLGALWAVHLGNGLFMRDDGAELVLSLIGGLIVVWAFGAGRASLDRMFTA</sequence>
<protein>
    <submittedName>
        <fullName evidence="8">Membrane protein</fullName>
    </submittedName>
</protein>
<evidence type="ECO:0000256" key="5">
    <source>
        <dbReference type="ARBA" id="ARBA00022989"/>
    </source>
</evidence>
<dbReference type="PANTHER" id="PTHR33452">
    <property type="entry name" value="OXIDOREDUCTASE CATD-RELATED"/>
    <property type="match status" value="1"/>
</dbReference>
<dbReference type="RefSeq" id="WP_035119533.1">
    <property type="nucleotide sequence ID" value="NZ_JRNE01000004.1"/>
</dbReference>
<comment type="caution">
    <text evidence="8">The sequence shown here is derived from an EMBL/GenBank/DDBJ whole genome shotgun (WGS) entry which is preliminary data.</text>
</comment>
<dbReference type="Pfam" id="PF07681">
    <property type="entry name" value="DoxX"/>
    <property type="match status" value="1"/>
</dbReference>